<accession>A0A087G4V8</accession>
<protein>
    <submittedName>
        <fullName evidence="1">Uncharacterized protein</fullName>
    </submittedName>
</protein>
<name>A0A087G4V8_ARAAL</name>
<feature type="non-terminal residue" evidence="1">
    <location>
        <position position="113"/>
    </location>
</feature>
<evidence type="ECO:0000313" key="1">
    <source>
        <dbReference type="EMBL" id="KFK24910.1"/>
    </source>
</evidence>
<dbReference type="EMBL" id="CM002876">
    <property type="protein sequence ID" value="KFK24910.1"/>
    <property type="molecule type" value="Genomic_DNA"/>
</dbReference>
<reference evidence="2" key="1">
    <citation type="journal article" date="2015" name="Nat. Plants">
        <title>Genome expansion of Arabis alpina linked with retrotransposition and reduced symmetric DNA methylation.</title>
        <authorList>
            <person name="Willing E.M."/>
            <person name="Rawat V."/>
            <person name="Mandakova T."/>
            <person name="Maumus F."/>
            <person name="James G.V."/>
            <person name="Nordstroem K.J."/>
            <person name="Becker C."/>
            <person name="Warthmann N."/>
            <person name="Chica C."/>
            <person name="Szarzynska B."/>
            <person name="Zytnicki M."/>
            <person name="Albani M.C."/>
            <person name="Kiefer C."/>
            <person name="Bergonzi S."/>
            <person name="Castaings L."/>
            <person name="Mateos J.L."/>
            <person name="Berns M.C."/>
            <person name="Bujdoso N."/>
            <person name="Piofczyk T."/>
            <person name="de Lorenzo L."/>
            <person name="Barrero-Sicilia C."/>
            <person name="Mateos I."/>
            <person name="Piednoel M."/>
            <person name="Hagmann J."/>
            <person name="Chen-Min-Tao R."/>
            <person name="Iglesias-Fernandez R."/>
            <person name="Schuster S.C."/>
            <person name="Alonso-Blanco C."/>
            <person name="Roudier F."/>
            <person name="Carbonero P."/>
            <person name="Paz-Ares J."/>
            <person name="Davis S.J."/>
            <person name="Pecinka A."/>
            <person name="Quesneville H."/>
            <person name="Colot V."/>
            <person name="Lysak M.A."/>
            <person name="Weigel D."/>
            <person name="Coupland G."/>
            <person name="Schneeberger K."/>
        </authorList>
    </citation>
    <scope>NUCLEOTIDE SEQUENCE [LARGE SCALE GENOMIC DNA]</scope>
    <source>
        <strain evidence="2">cv. Pajares</strain>
    </source>
</reference>
<sequence>MAMSSNHLDSAFKETFRRSPFKFDNTKVPQGGLGDSISPEEKIPTGPFNIHIPFIESALSASRLHGKVTNVYYEYILYVHTPDECRSTAPKNAEIFECQSETAIERVYKPKIP</sequence>
<dbReference type="eggNOG" id="KOG0504">
    <property type="taxonomic scope" value="Eukaryota"/>
</dbReference>
<keyword evidence="2" id="KW-1185">Reference proteome</keyword>
<dbReference type="Proteomes" id="UP000029120">
    <property type="component" value="Chromosome 8"/>
</dbReference>
<evidence type="ECO:0000313" key="2">
    <source>
        <dbReference type="Proteomes" id="UP000029120"/>
    </source>
</evidence>
<dbReference type="AlphaFoldDB" id="A0A087G4V8"/>
<organism evidence="1 2">
    <name type="scientific">Arabis alpina</name>
    <name type="common">Alpine rock-cress</name>
    <dbReference type="NCBI Taxonomy" id="50452"/>
    <lineage>
        <taxon>Eukaryota</taxon>
        <taxon>Viridiplantae</taxon>
        <taxon>Streptophyta</taxon>
        <taxon>Embryophyta</taxon>
        <taxon>Tracheophyta</taxon>
        <taxon>Spermatophyta</taxon>
        <taxon>Magnoliopsida</taxon>
        <taxon>eudicotyledons</taxon>
        <taxon>Gunneridae</taxon>
        <taxon>Pentapetalae</taxon>
        <taxon>rosids</taxon>
        <taxon>malvids</taxon>
        <taxon>Brassicales</taxon>
        <taxon>Brassicaceae</taxon>
        <taxon>Arabideae</taxon>
        <taxon>Arabis</taxon>
    </lineage>
</organism>
<proteinExistence type="predicted"/>
<gene>
    <name evidence="1" type="ordered locus">AALP_Aa8g040900</name>
</gene>